<dbReference type="SMART" id="SM00369">
    <property type="entry name" value="LRR_TYP"/>
    <property type="match status" value="2"/>
</dbReference>
<dbReference type="Gene3D" id="3.80.10.10">
    <property type="entry name" value="Ribonuclease Inhibitor"/>
    <property type="match status" value="1"/>
</dbReference>
<dbReference type="SUPFAM" id="SSF52058">
    <property type="entry name" value="L domain-like"/>
    <property type="match status" value="1"/>
</dbReference>
<evidence type="ECO:0000256" key="2">
    <source>
        <dbReference type="ARBA" id="ARBA00022737"/>
    </source>
</evidence>
<feature type="domain" description="Protein kinase" evidence="6">
    <location>
        <begin position="13"/>
        <end position="247"/>
    </location>
</feature>
<keyword evidence="4" id="KW-0611">Plant defense</keyword>
<keyword evidence="3" id="KW-0547">Nucleotide-binding</keyword>
<gene>
    <name evidence="8" type="primary">LOC113695515</name>
</gene>
<dbReference type="GO" id="GO:0004672">
    <property type="term" value="F:protein kinase activity"/>
    <property type="evidence" value="ECO:0007669"/>
    <property type="project" value="InterPro"/>
</dbReference>
<dbReference type="Pfam" id="PF23559">
    <property type="entry name" value="WHD_DRP"/>
    <property type="match status" value="1"/>
</dbReference>
<evidence type="ECO:0000313" key="8">
    <source>
        <dbReference type="RefSeq" id="XP_027070440.1"/>
    </source>
</evidence>
<organism evidence="7 8">
    <name type="scientific">Coffea arabica</name>
    <name type="common">Arabian coffee</name>
    <dbReference type="NCBI Taxonomy" id="13443"/>
    <lineage>
        <taxon>Eukaryota</taxon>
        <taxon>Viridiplantae</taxon>
        <taxon>Streptophyta</taxon>
        <taxon>Embryophyta</taxon>
        <taxon>Tracheophyta</taxon>
        <taxon>Spermatophyta</taxon>
        <taxon>Magnoliopsida</taxon>
        <taxon>eudicotyledons</taxon>
        <taxon>Gunneridae</taxon>
        <taxon>Pentapetalae</taxon>
        <taxon>asterids</taxon>
        <taxon>lamiids</taxon>
        <taxon>Gentianales</taxon>
        <taxon>Rubiaceae</taxon>
        <taxon>Ixoroideae</taxon>
        <taxon>Gardenieae complex</taxon>
        <taxon>Bertiereae - Coffeeae clade</taxon>
        <taxon>Coffeeae</taxon>
        <taxon>Coffea</taxon>
    </lineage>
</organism>
<evidence type="ECO:0000256" key="1">
    <source>
        <dbReference type="ARBA" id="ARBA00022614"/>
    </source>
</evidence>
<dbReference type="Gene3D" id="1.10.10.10">
    <property type="entry name" value="Winged helix-like DNA-binding domain superfamily/Winged helix DNA-binding domain"/>
    <property type="match status" value="1"/>
</dbReference>
<dbReference type="OrthoDB" id="1935327at2759"/>
<dbReference type="Pfam" id="PF25019">
    <property type="entry name" value="LRR_R13L1-DRL21"/>
    <property type="match status" value="1"/>
</dbReference>
<dbReference type="GO" id="GO:0006952">
    <property type="term" value="P:defense response"/>
    <property type="evidence" value="ECO:0007669"/>
    <property type="project" value="UniProtKB-KW"/>
</dbReference>
<dbReference type="RefSeq" id="XP_027070440.1">
    <property type="nucleotide sequence ID" value="XM_027214639.2"/>
</dbReference>
<dbReference type="InterPro" id="IPR000719">
    <property type="entry name" value="Prot_kinase_dom"/>
</dbReference>
<keyword evidence="1" id="KW-0433">Leucine-rich repeat</keyword>
<dbReference type="SUPFAM" id="SSF56112">
    <property type="entry name" value="Protein kinase-like (PK-like)"/>
    <property type="match status" value="1"/>
</dbReference>
<dbReference type="AlphaFoldDB" id="A0A6P6SX88"/>
<dbReference type="Proteomes" id="UP001652660">
    <property type="component" value="Chromosome 6e"/>
</dbReference>
<dbReference type="PROSITE" id="PS50011">
    <property type="entry name" value="PROTEIN_KINASE_DOM"/>
    <property type="match status" value="1"/>
</dbReference>
<dbReference type="InterPro" id="IPR036388">
    <property type="entry name" value="WH-like_DNA-bd_sf"/>
</dbReference>
<dbReference type="Gene3D" id="3.30.200.20">
    <property type="entry name" value="Phosphorylase Kinase, domain 1"/>
    <property type="match status" value="1"/>
</dbReference>
<dbReference type="Pfam" id="PF00069">
    <property type="entry name" value="Pkinase"/>
    <property type="match status" value="1"/>
</dbReference>
<sequence>MLSTTLLLKSTELEKTGLIEKDEEVTLYKIRHRASGQLYTLTVLHGSHNESIWRNFRQEFGIIQGLDHPNVLKCYEISAQNDGIHVLSESIASKSLRGSHIADECSLSDLTRQVLEALYHLHQRKIVHGEIRPSRIFLASTKLGCVKIVYFGRILQLLRPSEERHLHPERTNSLDGFAGDLWSLGLCILELYLGSFLLDTEISGLQLSHICDLSTASAEFRDFISCCLQKDLAKRWTAEQLLHHPFILQNSTGSNLKGDLMEEKTKLQQPFLSSSSSFSSSMTSKGIKLSASALQLSLEPENHQNGKIEVTAAVDEGKSAQKNIGSNKRRPGEFKRSISDQSLLVQRCAKRKRLKAKADLYEMPKELGVTYKNNASDKKEERISDYSSTESEELEVRLENRMHFLEGAEDSRRIMQGADFEFESLPEHVRRCMQYCSLFPTSYELEKDQLVQLWIAEELIDVELTDRMEDDGKVCFDILASKGFIVPSSYDNLHRKQKYKVNESKILYWCQKAMLSRGHFLRIGDELSVPSEMPLHLSLDMEEFDSLTFETLKIFKDLHTLLLLGDYGSSIKEIPRDLFLCLKSLYTLDLSRTQISELPSSVGCLESLHYLDLSYTPIKNLPESVGSLYSLQTLNLRGCFALHAVPEGISELINLRHFELDIIRQLNCMPRNMGNLRSLQTLKAFMVGRDDGCNIGELRNLNNIAGSFCIARLENVANINEASKAGLSMKQYLKKLELRWGDHRFDEASPEEEVLECLQPHNSIEELQIQFYKGKFFPSWIGNPLFANVVSITLYKCVECQVLPSVGKLPSLKYLNIVGLDSVRDTNGLFCRNVTTGSQILFPKLEKLTLDNMPNLQQFTGAENGDFPSLVQVYIRYCPNLFEMSSVFHLKVLQYLEISYCIKLQSVPEGGLPASIESLVITGCPGIKERCNENGGEDWYKIAHIPSIWIDYEQISRNIVSVVHSVKHENESHFVNE</sequence>
<dbReference type="InterPro" id="IPR058922">
    <property type="entry name" value="WHD_DRP"/>
</dbReference>
<evidence type="ECO:0000256" key="5">
    <source>
        <dbReference type="ARBA" id="ARBA00022840"/>
    </source>
</evidence>
<reference evidence="8" key="2">
    <citation type="submission" date="2025-08" db="UniProtKB">
        <authorList>
            <consortium name="RefSeq"/>
        </authorList>
    </citation>
    <scope>IDENTIFICATION</scope>
    <source>
        <tissue evidence="8">Leaves</tissue>
    </source>
</reference>
<evidence type="ECO:0000259" key="6">
    <source>
        <dbReference type="PROSITE" id="PS50011"/>
    </source>
</evidence>
<keyword evidence="5" id="KW-0067">ATP-binding</keyword>
<dbReference type="Gene3D" id="1.10.510.10">
    <property type="entry name" value="Transferase(Phosphotransferase) domain 1"/>
    <property type="match status" value="1"/>
</dbReference>
<proteinExistence type="predicted"/>
<dbReference type="InterPro" id="IPR011009">
    <property type="entry name" value="Kinase-like_dom_sf"/>
</dbReference>
<dbReference type="GeneID" id="113695515"/>
<accession>A0A6P6SX88</accession>
<dbReference type="InterPro" id="IPR032675">
    <property type="entry name" value="LRR_dom_sf"/>
</dbReference>
<keyword evidence="2" id="KW-0677">Repeat</keyword>
<keyword evidence="7" id="KW-1185">Reference proteome</keyword>
<name>A0A6P6SX88_COFAR</name>
<reference evidence="7" key="1">
    <citation type="journal article" date="2025" name="Foods">
        <title>Unveiling the Microbial Signatures of Arabica Coffee Cherries: Insights into Ripeness Specific Diversity, Functional Traits, and Implications for Quality and Safety.</title>
        <authorList>
            <consortium name="RefSeq"/>
            <person name="Tenea G.N."/>
            <person name="Cifuentes V."/>
            <person name="Reyes P."/>
            <person name="Cevallos-Vallejos M."/>
        </authorList>
    </citation>
    <scope>NUCLEOTIDE SEQUENCE [LARGE SCALE GENOMIC DNA]</scope>
</reference>
<evidence type="ECO:0000256" key="4">
    <source>
        <dbReference type="ARBA" id="ARBA00022821"/>
    </source>
</evidence>
<dbReference type="InterPro" id="IPR056789">
    <property type="entry name" value="LRR_R13L1-DRL21"/>
</dbReference>
<dbReference type="PANTHER" id="PTHR47186">
    <property type="entry name" value="LEUCINE-RICH REPEAT-CONTAINING PROTEIN 57"/>
    <property type="match status" value="1"/>
</dbReference>
<dbReference type="PANTHER" id="PTHR47186:SF24">
    <property type="entry name" value="DISEASE RESISTANCE RPP13-LIKE PROTEIN 1"/>
    <property type="match status" value="1"/>
</dbReference>
<dbReference type="InterPro" id="IPR003591">
    <property type="entry name" value="Leu-rich_rpt_typical-subtyp"/>
</dbReference>
<dbReference type="GO" id="GO:0005524">
    <property type="term" value="F:ATP binding"/>
    <property type="evidence" value="ECO:0007669"/>
    <property type="project" value="InterPro"/>
</dbReference>
<protein>
    <submittedName>
        <fullName evidence="8">Disease resistance protein RGA4</fullName>
    </submittedName>
</protein>
<evidence type="ECO:0000313" key="7">
    <source>
        <dbReference type="Proteomes" id="UP001652660"/>
    </source>
</evidence>
<evidence type="ECO:0000256" key="3">
    <source>
        <dbReference type="ARBA" id="ARBA00022741"/>
    </source>
</evidence>